<evidence type="ECO:0000313" key="1">
    <source>
        <dbReference type="EMBL" id="KAF0928428.1"/>
    </source>
</evidence>
<dbReference type="AlphaFoldDB" id="A0A6G1EUV1"/>
<organism evidence="1 2">
    <name type="scientific">Oryza meyeriana var. granulata</name>
    <dbReference type="NCBI Taxonomy" id="110450"/>
    <lineage>
        <taxon>Eukaryota</taxon>
        <taxon>Viridiplantae</taxon>
        <taxon>Streptophyta</taxon>
        <taxon>Embryophyta</taxon>
        <taxon>Tracheophyta</taxon>
        <taxon>Spermatophyta</taxon>
        <taxon>Magnoliopsida</taxon>
        <taxon>Liliopsida</taxon>
        <taxon>Poales</taxon>
        <taxon>Poaceae</taxon>
        <taxon>BOP clade</taxon>
        <taxon>Oryzoideae</taxon>
        <taxon>Oryzeae</taxon>
        <taxon>Oryzinae</taxon>
        <taxon>Oryza</taxon>
        <taxon>Oryza meyeriana</taxon>
    </lineage>
</organism>
<proteinExistence type="predicted"/>
<gene>
    <name evidence="1" type="ORF">E2562_003244</name>
</gene>
<comment type="caution">
    <text evidence="1">The sequence shown here is derived from an EMBL/GenBank/DDBJ whole genome shotgun (WGS) entry which is preliminary data.</text>
</comment>
<evidence type="ECO:0000313" key="2">
    <source>
        <dbReference type="Proteomes" id="UP000479710"/>
    </source>
</evidence>
<dbReference type="Proteomes" id="UP000479710">
    <property type="component" value="Unassembled WGS sequence"/>
</dbReference>
<dbReference type="EMBL" id="SPHZ02000002">
    <property type="protein sequence ID" value="KAF0928428.1"/>
    <property type="molecule type" value="Genomic_DNA"/>
</dbReference>
<name>A0A6G1EUV1_9ORYZ</name>
<accession>A0A6G1EUV1</accession>
<reference evidence="1 2" key="1">
    <citation type="submission" date="2019-11" db="EMBL/GenBank/DDBJ databases">
        <title>Whole genome sequence of Oryza granulata.</title>
        <authorList>
            <person name="Li W."/>
        </authorList>
    </citation>
    <scope>NUCLEOTIDE SEQUENCE [LARGE SCALE GENOMIC DNA]</scope>
    <source>
        <strain evidence="2">cv. Menghai</strain>
        <tissue evidence="1">Leaf</tissue>
    </source>
</reference>
<sequence>MEGGYGGKRSGAERRSSASFNLGAGKIRCQIESLRRSSSTGALAETVAITELQAELTAEGEHQGGGLIDHAIGVPSLAREALYPAVDDALEVMQHLLPDRCLLGALVESFLVKEVL</sequence>
<protein>
    <submittedName>
        <fullName evidence="1">Uncharacterized protein</fullName>
    </submittedName>
</protein>
<keyword evidence="2" id="KW-1185">Reference proteome</keyword>